<evidence type="ECO:0000256" key="1">
    <source>
        <dbReference type="SAM" id="Phobius"/>
    </source>
</evidence>
<evidence type="ECO:0000313" key="2">
    <source>
        <dbReference type="EMBL" id="OJJ81189.1"/>
    </source>
</evidence>
<keyword evidence="3" id="KW-1185">Reference proteome</keyword>
<dbReference type="RefSeq" id="XP_022397887.1">
    <property type="nucleotide sequence ID" value="XM_022549960.1"/>
</dbReference>
<dbReference type="Proteomes" id="UP000184300">
    <property type="component" value="Unassembled WGS sequence"/>
</dbReference>
<accession>A0A1L9VBC1</accession>
<keyword evidence="1" id="KW-0472">Membrane</keyword>
<dbReference type="GeneID" id="34466220"/>
<protein>
    <submittedName>
        <fullName evidence="2">Uncharacterized protein</fullName>
    </submittedName>
</protein>
<dbReference type="EMBL" id="KV878907">
    <property type="protein sequence ID" value="OJJ81189.1"/>
    <property type="molecule type" value="Genomic_DNA"/>
</dbReference>
<sequence>MIYRFSFFSFFFFYCPYPCLFPFSDGWFSLHCRFEVHAWRLWSRSVSFVSYFFCLSCLCSSFSFTIVYGFGDRMAICFISFPTFIWSYVFFFFFFFFCFIIIGLAMFLLFMHPSRLALGAILYDRRGQFSRE</sequence>
<feature type="transmembrane region" description="Helical" evidence="1">
    <location>
        <begin position="48"/>
        <end position="71"/>
    </location>
</feature>
<keyword evidence="1" id="KW-1133">Transmembrane helix</keyword>
<gene>
    <name evidence="2" type="ORF">ASPGLDRAFT_784299</name>
</gene>
<organism evidence="2 3">
    <name type="scientific">Aspergillus glaucus CBS 516.65</name>
    <dbReference type="NCBI Taxonomy" id="1160497"/>
    <lineage>
        <taxon>Eukaryota</taxon>
        <taxon>Fungi</taxon>
        <taxon>Dikarya</taxon>
        <taxon>Ascomycota</taxon>
        <taxon>Pezizomycotina</taxon>
        <taxon>Eurotiomycetes</taxon>
        <taxon>Eurotiomycetidae</taxon>
        <taxon>Eurotiales</taxon>
        <taxon>Aspergillaceae</taxon>
        <taxon>Aspergillus</taxon>
        <taxon>Aspergillus subgen. Aspergillus</taxon>
    </lineage>
</organism>
<feature type="transmembrane region" description="Helical" evidence="1">
    <location>
        <begin position="7"/>
        <end position="28"/>
    </location>
</feature>
<dbReference type="AlphaFoldDB" id="A0A1L9VBC1"/>
<feature type="transmembrane region" description="Helical" evidence="1">
    <location>
        <begin position="83"/>
        <end position="110"/>
    </location>
</feature>
<proteinExistence type="predicted"/>
<reference evidence="3" key="1">
    <citation type="journal article" date="2017" name="Genome Biol.">
        <title>Comparative genomics reveals high biological diversity and specific adaptations in the industrially and medically important fungal genus Aspergillus.</title>
        <authorList>
            <person name="de Vries R.P."/>
            <person name="Riley R."/>
            <person name="Wiebenga A."/>
            <person name="Aguilar-Osorio G."/>
            <person name="Amillis S."/>
            <person name="Uchima C.A."/>
            <person name="Anderluh G."/>
            <person name="Asadollahi M."/>
            <person name="Askin M."/>
            <person name="Barry K."/>
            <person name="Battaglia E."/>
            <person name="Bayram O."/>
            <person name="Benocci T."/>
            <person name="Braus-Stromeyer S.A."/>
            <person name="Caldana C."/>
            <person name="Canovas D."/>
            <person name="Cerqueira G.C."/>
            <person name="Chen F."/>
            <person name="Chen W."/>
            <person name="Choi C."/>
            <person name="Clum A."/>
            <person name="Dos Santos R.A."/>
            <person name="Damasio A.R."/>
            <person name="Diallinas G."/>
            <person name="Emri T."/>
            <person name="Fekete E."/>
            <person name="Flipphi M."/>
            <person name="Freyberg S."/>
            <person name="Gallo A."/>
            <person name="Gournas C."/>
            <person name="Habgood R."/>
            <person name="Hainaut M."/>
            <person name="Harispe M.L."/>
            <person name="Henrissat B."/>
            <person name="Hilden K.S."/>
            <person name="Hope R."/>
            <person name="Hossain A."/>
            <person name="Karabika E."/>
            <person name="Karaffa L."/>
            <person name="Karanyi Z."/>
            <person name="Krasevec N."/>
            <person name="Kuo A."/>
            <person name="Kusch H."/>
            <person name="LaButti K."/>
            <person name="Lagendijk E.L."/>
            <person name="Lapidus A."/>
            <person name="Levasseur A."/>
            <person name="Lindquist E."/>
            <person name="Lipzen A."/>
            <person name="Logrieco A.F."/>
            <person name="MacCabe A."/>
            <person name="Maekelae M.R."/>
            <person name="Malavazi I."/>
            <person name="Melin P."/>
            <person name="Meyer V."/>
            <person name="Mielnichuk N."/>
            <person name="Miskei M."/>
            <person name="Molnar A.P."/>
            <person name="Mule G."/>
            <person name="Ngan C.Y."/>
            <person name="Orejas M."/>
            <person name="Orosz E."/>
            <person name="Ouedraogo J.P."/>
            <person name="Overkamp K.M."/>
            <person name="Park H.-S."/>
            <person name="Perrone G."/>
            <person name="Piumi F."/>
            <person name="Punt P.J."/>
            <person name="Ram A.F."/>
            <person name="Ramon A."/>
            <person name="Rauscher S."/>
            <person name="Record E."/>
            <person name="Riano-Pachon D.M."/>
            <person name="Robert V."/>
            <person name="Roehrig J."/>
            <person name="Ruller R."/>
            <person name="Salamov A."/>
            <person name="Salih N.S."/>
            <person name="Samson R.A."/>
            <person name="Sandor E."/>
            <person name="Sanguinetti M."/>
            <person name="Schuetze T."/>
            <person name="Sepcic K."/>
            <person name="Shelest E."/>
            <person name="Sherlock G."/>
            <person name="Sophianopoulou V."/>
            <person name="Squina F.M."/>
            <person name="Sun H."/>
            <person name="Susca A."/>
            <person name="Todd R.B."/>
            <person name="Tsang A."/>
            <person name="Unkles S.E."/>
            <person name="van de Wiele N."/>
            <person name="van Rossen-Uffink D."/>
            <person name="Oliveira J.V."/>
            <person name="Vesth T.C."/>
            <person name="Visser J."/>
            <person name="Yu J.-H."/>
            <person name="Zhou M."/>
            <person name="Andersen M.R."/>
            <person name="Archer D.B."/>
            <person name="Baker S.E."/>
            <person name="Benoit I."/>
            <person name="Brakhage A.A."/>
            <person name="Braus G.H."/>
            <person name="Fischer R."/>
            <person name="Frisvad J.C."/>
            <person name="Goldman G.H."/>
            <person name="Houbraken J."/>
            <person name="Oakley B."/>
            <person name="Pocsi I."/>
            <person name="Scazzocchio C."/>
            <person name="Seiboth B."/>
            <person name="vanKuyk P.A."/>
            <person name="Wortman J."/>
            <person name="Dyer P.S."/>
            <person name="Grigoriev I.V."/>
        </authorList>
    </citation>
    <scope>NUCLEOTIDE SEQUENCE [LARGE SCALE GENOMIC DNA]</scope>
    <source>
        <strain evidence="3">CBS 516.65</strain>
    </source>
</reference>
<name>A0A1L9VBC1_ASPGL</name>
<keyword evidence="1" id="KW-0812">Transmembrane</keyword>
<evidence type="ECO:0000313" key="3">
    <source>
        <dbReference type="Proteomes" id="UP000184300"/>
    </source>
</evidence>
<dbReference type="VEuPathDB" id="FungiDB:ASPGLDRAFT_784299"/>